<dbReference type="PANTHER" id="PTHR32099">
    <property type="entry name" value="CYSTEINE-RICH REPEAT SECRETORY PROTEIN"/>
    <property type="match status" value="1"/>
</dbReference>
<dbReference type="CDD" id="cd23509">
    <property type="entry name" value="Gnk2-like"/>
    <property type="match status" value="2"/>
</dbReference>
<dbReference type="InterPro" id="IPR038408">
    <property type="entry name" value="GNK2_sf"/>
</dbReference>
<dbReference type="PROSITE" id="PS51473">
    <property type="entry name" value="GNK2"/>
    <property type="match status" value="2"/>
</dbReference>
<comment type="caution">
    <text evidence="4">The sequence shown here is derived from an EMBL/GenBank/DDBJ whole genome shotgun (WGS) entry which is preliminary data.</text>
</comment>
<keyword evidence="5" id="KW-1185">Reference proteome</keyword>
<dbReference type="InterPro" id="IPR002902">
    <property type="entry name" value="GNK2"/>
</dbReference>
<name>A0AAE1S1A3_9SOLA</name>
<dbReference type="Pfam" id="PF01657">
    <property type="entry name" value="Stress-antifung"/>
    <property type="match status" value="2"/>
</dbReference>
<gene>
    <name evidence="4" type="ORF">RND71_017805</name>
</gene>
<protein>
    <recommendedName>
        <fullName evidence="3">Gnk2-homologous domain-containing protein</fullName>
    </recommendedName>
</protein>
<dbReference type="EMBL" id="JAVYJV010000009">
    <property type="protein sequence ID" value="KAK4362564.1"/>
    <property type="molecule type" value="Genomic_DNA"/>
</dbReference>
<evidence type="ECO:0000313" key="5">
    <source>
        <dbReference type="Proteomes" id="UP001291623"/>
    </source>
</evidence>
<keyword evidence="2" id="KW-0677">Repeat</keyword>
<sequence>MAIFSHGYVESLTSRSSRRFSLLSFSDNFRHNPKQEGSKFQSNLNRLLYRSLYNNGGNLIYAKASEGEDPDKVHGVYLCRGDVAPKDCQNCIDVASEQILWVCPLRKQAIIWYDQSLVRYSNVPFVSTLDFSDYLIMRNTQTFHGQNNLRGFRVQCLINLTTQATSVYPNLKYAANSDEITPFQKLYGMVQCLPDLSAADCHTCLNSARSVIATLLSDDTSVPSGCRVLDLSCNLRYELFHS</sequence>
<evidence type="ECO:0000259" key="3">
    <source>
        <dbReference type="PROSITE" id="PS51473"/>
    </source>
</evidence>
<dbReference type="Gene3D" id="3.30.430.20">
    <property type="entry name" value="Gnk2 domain, C-X8-C-X2-C motif"/>
    <property type="match status" value="2"/>
</dbReference>
<proteinExistence type="predicted"/>
<feature type="domain" description="Gnk2-homologous" evidence="3">
    <location>
        <begin position="131"/>
        <end position="242"/>
    </location>
</feature>
<accession>A0AAE1S1A3</accession>
<evidence type="ECO:0000313" key="4">
    <source>
        <dbReference type="EMBL" id="KAK4362564.1"/>
    </source>
</evidence>
<feature type="domain" description="Gnk2-homologous" evidence="3">
    <location>
        <begin position="17"/>
        <end position="125"/>
    </location>
</feature>
<evidence type="ECO:0000256" key="1">
    <source>
        <dbReference type="ARBA" id="ARBA00022729"/>
    </source>
</evidence>
<organism evidence="4 5">
    <name type="scientific">Anisodus tanguticus</name>
    <dbReference type="NCBI Taxonomy" id="243964"/>
    <lineage>
        <taxon>Eukaryota</taxon>
        <taxon>Viridiplantae</taxon>
        <taxon>Streptophyta</taxon>
        <taxon>Embryophyta</taxon>
        <taxon>Tracheophyta</taxon>
        <taxon>Spermatophyta</taxon>
        <taxon>Magnoliopsida</taxon>
        <taxon>eudicotyledons</taxon>
        <taxon>Gunneridae</taxon>
        <taxon>Pentapetalae</taxon>
        <taxon>asterids</taxon>
        <taxon>lamiids</taxon>
        <taxon>Solanales</taxon>
        <taxon>Solanaceae</taxon>
        <taxon>Solanoideae</taxon>
        <taxon>Hyoscyameae</taxon>
        <taxon>Anisodus</taxon>
    </lineage>
</organism>
<dbReference type="Proteomes" id="UP001291623">
    <property type="component" value="Unassembled WGS sequence"/>
</dbReference>
<dbReference type="AlphaFoldDB" id="A0AAE1S1A3"/>
<evidence type="ECO:0000256" key="2">
    <source>
        <dbReference type="ARBA" id="ARBA00022737"/>
    </source>
</evidence>
<dbReference type="PANTHER" id="PTHR32099:SF36">
    <property type="entry name" value="CYSTEINE-RICH REPEAT SECRETORY PROTEIN 38-LIKE"/>
    <property type="match status" value="1"/>
</dbReference>
<reference evidence="4" key="1">
    <citation type="submission" date="2023-12" db="EMBL/GenBank/DDBJ databases">
        <title>Genome assembly of Anisodus tanguticus.</title>
        <authorList>
            <person name="Wang Y.-J."/>
        </authorList>
    </citation>
    <scope>NUCLEOTIDE SEQUENCE</scope>
    <source>
        <strain evidence="4">KB-2021</strain>
        <tissue evidence="4">Leaf</tissue>
    </source>
</reference>
<keyword evidence="1" id="KW-0732">Signal</keyword>